<keyword evidence="1" id="KW-0479">Metal-binding</keyword>
<dbReference type="PANTHER" id="PTHR31286">
    <property type="entry name" value="GLYCINE-RICH CELL WALL STRUCTURAL PROTEIN 1.8-LIKE"/>
    <property type="match status" value="1"/>
</dbReference>
<dbReference type="Proteomes" id="UP001459277">
    <property type="component" value="Unassembled WGS sequence"/>
</dbReference>
<comment type="caution">
    <text evidence="3">The sequence shown here is derived from an EMBL/GenBank/DDBJ whole genome shotgun (WGS) entry which is preliminary data.</text>
</comment>
<gene>
    <name evidence="3" type="ORF">SO802_025930</name>
</gene>
<protein>
    <recommendedName>
        <fullName evidence="2">CCHC-type domain-containing protein</fullName>
    </recommendedName>
</protein>
<dbReference type="AlphaFoldDB" id="A0AAW2C3J9"/>
<dbReference type="EMBL" id="JAZDWU010000009">
    <property type="protein sequence ID" value="KAK9990945.1"/>
    <property type="molecule type" value="Genomic_DNA"/>
</dbReference>
<dbReference type="PROSITE" id="PS50158">
    <property type="entry name" value="ZF_CCHC"/>
    <property type="match status" value="1"/>
</dbReference>
<dbReference type="InterPro" id="IPR025836">
    <property type="entry name" value="Zn_knuckle_CX2CX4HX4C"/>
</dbReference>
<accession>A0AAW2C3J9</accession>
<evidence type="ECO:0000313" key="3">
    <source>
        <dbReference type="EMBL" id="KAK9990945.1"/>
    </source>
</evidence>
<keyword evidence="1" id="KW-0862">Zinc</keyword>
<dbReference type="InterPro" id="IPR001878">
    <property type="entry name" value="Znf_CCHC"/>
</dbReference>
<dbReference type="Pfam" id="PF14111">
    <property type="entry name" value="DUF4283"/>
    <property type="match status" value="1"/>
</dbReference>
<dbReference type="InterPro" id="IPR025558">
    <property type="entry name" value="DUF4283"/>
</dbReference>
<name>A0AAW2C3J9_9ROSI</name>
<evidence type="ECO:0000259" key="2">
    <source>
        <dbReference type="PROSITE" id="PS50158"/>
    </source>
</evidence>
<organism evidence="3 4">
    <name type="scientific">Lithocarpus litseifolius</name>
    <dbReference type="NCBI Taxonomy" id="425828"/>
    <lineage>
        <taxon>Eukaryota</taxon>
        <taxon>Viridiplantae</taxon>
        <taxon>Streptophyta</taxon>
        <taxon>Embryophyta</taxon>
        <taxon>Tracheophyta</taxon>
        <taxon>Spermatophyta</taxon>
        <taxon>Magnoliopsida</taxon>
        <taxon>eudicotyledons</taxon>
        <taxon>Gunneridae</taxon>
        <taxon>Pentapetalae</taxon>
        <taxon>rosids</taxon>
        <taxon>fabids</taxon>
        <taxon>Fagales</taxon>
        <taxon>Fagaceae</taxon>
        <taxon>Lithocarpus</taxon>
    </lineage>
</organism>
<keyword evidence="4" id="KW-1185">Reference proteome</keyword>
<dbReference type="InterPro" id="IPR040256">
    <property type="entry name" value="At4g02000-like"/>
</dbReference>
<evidence type="ECO:0000313" key="4">
    <source>
        <dbReference type="Proteomes" id="UP001459277"/>
    </source>
</evidence>
<keyword evidence="1" id="KW-0863">Zinc-finger</keyword>
<sequence>MDSDFVQKLQNIKLTEDEGVVIRVGSVHRDRILEECSLSLLGRFFTHRSFNQCVAKTLLRFVWKMGSDVRIVDVGDGVFQFKFSMESQLKWVLANGPWSFEDHPLVLCRWERGMIAASVRFTSIPMWVQVWGLPFDLLSKEVRRDVGNGLGKVVEVDQKVFSSDQARFLRVRVELPLEKPLCRGGVVASPKGDKVCIGFKYERLVGLCFKCGRIGHEVQDCSFHVEHQQELPYGEWLKAGFRQTTTSANNGGRSELREINAQMGPSSAAGPSKGGAKVESVEKAGRVASTAGKLTPNFEAIITELDQAIQSEPTISNSKSIREEQLMANSEFYLGLVHVEVMDEDLTLRKHLSSSKQIVSCDDLIL</sequence>
<dbReference type="PANTHER" id="PTHR31286:SF178">
    <property type="entry name" value="DUF4283 DOMAIN-CONTAINING PROTEIN"/>
    <property type="match status" value="1"/>
</dbReference>
<evidence type="ECO:0000256" key="1">
    <source>
        <dbReference type="PROSITE-ProRule" id="PRU00047"/>
    </source>
</evidence>
<dbReference type="Pfam" id="PF14392">
    <property type="entry name" value="zf-CCHC_4"/>
    <property type="match status" value="1"/>
</dbReference>
<reference evidence="3 4" key="1">
    <citation type="submission" date="2024-01" db="EMBL/GenBank/DDBJ databases">
        <title>A telomere-to-telomere, gap-free genome of sweet tea (Lithocarpus litseifolius).</title>
        <authorList>
            <person name="Zhou J."/>
        </authorList>
    </citation>
    <scope>NUCLEOTIDE SEQUENCE [LARGE SCALE GENOMIC DNA]</scope>
    <source>
        <strain evidence="3">Zhou-2022a</strain>
        <tissue evidence="3">Leaf</tissue>
    </source>
</reference>
<dbReference type="GO" id="GO:0008270">
    <property type="term" value="F:zinc ion binding"/>
    <property type="evidence" value="ECO:0007669"/>
    <property type="project" value="UniProtKB-KW"/>
</dbReference>
<feature type="domain" description="CCHC-type" evidence="2">
    <location>
        <begin position="208"/>
        <end position="221"/>
    </location>
</feature>
<proteinExistence type="predicted"/>
<dbReference type="GO" id="GO:0003676">
    <property type="term" value="F:nucleic acid binding"/>
    <property type="evidence" value="ECO:0007669"/>
    <property type="project" value="InterPro"/>
</dbReference>